<evidence type="ECO:0000256" key="1">
    <source>
        <dbReference type="SAM" id="MobiDB-lite"/>
    </source>
</evidence>
<protein>
    <submittedName>
        <fullName evidence="2">Uncharacterized protein</fullName>
    </submittedName>
</protein>
<evidence type="ECO:0000313" key="2">
    <source>
        <dbReference type="EMBL" id="CAB3718336.1"/>
    </source>
</evidence>
<keyword evidence="3" id="KW-1185">Reference proteome</keyword>
<dbReference type="Proteomes" id="UP000507979">
    <property type="component" value="Unassembled WGS sequence"/>
</dbReference>
<organism evidence="2 3">
    <name type="scientific">Achromobacter insuavis</name>
    <dbReference type="NCBI Taxonomy" id="1287735"/>
    <lineage>
        <taxon>Bacteria</taxon>
        <taxon>Pseudomonadati</taxon>
        <taxon>Pseudomonadota</taxon>
        <taxon>Betaproteobacteria</taxon>
        <taxon>Burkholderiales</taxon>
        <taxon>Alcaligenaceae</taxon>
        <taxon>Achromobacter</taxon>
    </lineage>
</organism>
<feature type="region of interest" description="Disordered" evidence="1">
    <location>
        <begin position="36"/>
        <end position="80"/>
    </location>
</feature>
<feature type="compositionally biased region" description="Acidic residues" evidence="1">
    <location>
        <begin position="53"/>
        <end position="62"/>
    </location>
</feature>
<dbReference type="AlphaFoldDB" id="A0A6J5BVW4"/>
<evidence type="ECO:0000313" key="3">
    <source>
        <dbReference type="Proteomes" id="UP000507979"/>
    </source>
</evidence>
<reference evidence="2 3" key="1">
    <citation type="submission" date="2020-04" db="EMBL/GenBank/DDBJ databases">
        <authorList>
            <person name="De Canck E."/>
        </authorList>
    </citation>
    <scope>NUCLEOTIDE SEQUENCE [LARGE SCALE GENOMIC DNA]</scope>
    <source>
        <strain evidence="2 3">LMG 26845</strain>
    </source>
</reference>
<proteinExistence type="predicted"/>
<accession>A0A6J5BVW4</accession>
<name>A0A6J5BVW4_9BURK</name>
<feature type="compositionally biased region" description="Pro residues" evidence="1">
    <location>
        <begin position="36"/>
        <end position="50"/>
    </location>
</feature>
<gene>
    <name evidence="2" type="ORF">LMG26845_06183</name>
</gene>
<sequence length="80" mass="8802">MPAWREQERGLEWSGRAAGCVFKENAMSDLLYLHVPPKPDPIPPGSPPGDLPVDPDTDEPEVDLPPLEPPSPRGKRTTLH</sequence>
<dbReference type="EMBL" id="CADIJR010000160">
    <property type="protein sequence ID" value="CAB3718336.1"/>
    <property type="molecule type" value="Genomic_DNA"/>
</dbReference>